<dbReference type="RefSeq" id="WP_093047265.1">
    <property type="nucleotide sequence ID" value="NZ_FOGT01000001.1"/>
</dbReference>
<dbReference type="GO" id="GO:0016740">
    <property type="term" value="F:transferase activity"/>
    <property type="evidence" value="ECO:0007669"/>
    <property type="project" value="UniProtKB-KW"/>
</dbReference>
<dbReference type="Gene3D" id="2.40.440.10">
    <property type="entry name" value="L,D-transpeptidase catalytic domain-like"/>
    <property type="match status" value="1"/>
</dbReference>
<dbReference type="AlphaFoldDB" id="A0A1H9PJC5"/>
<evidence type="ECO:0000313" key="12">
    <source>
        <dbReference type="Proteomes" id="UP000198571"/>
    </source>
</evidence>
<dbReference type="SUPFAM" id="SSF141523">
    <property type="entry name" value="L,D-transpeptidase catalytic domain-like"/>
    <property type="match status" value="1"/>
</dbReference>
<accession>A0A1H9PJC5</accession>
<keyword evidence="5 9" id="KW-0133">Cell shape</keyword>
<dbReference type="FunFam" id="2.40.440.10:FF:000003">
    <property type="entry name" value="L,D-transpeptidase YciB"/>
    <property type="match status" value="1"/>
</dbReference>
<dbReference type="GO" id="GO:0071555">
    <property type="term" value="P:cell wall organization"/>
    <property type="evidence" value="ECO:0007669"/>
    <property type="project" value="UniProtKB-UniRule"/>
</dbReference>
<evidence type="ECO:0000256" key="2">
    <source>
        <dbReference type="ARBA" id="ARBA00005992"/>
    </source>
</evidence>
<dbReference type="PANTHER" id="PTHR30582:SF4">
    <property type="entry name" value="L,D-TRANSPEPTIDASE YQJB-RELATED"/>
    <property type="match status" value="1"/>
</dbReference>
<dbReference type="GO" id="GO:0071972">
    <property type="term" value="F:peptidoglycan L,D-transpeptidase activity"/>
    <property type="evidence" value="ECO:0007669"/>
    <property type="project" value="TreeGrafter"/>
</dbReference>
<reference evidence="12" key="1">
    <citation type="submission" date="2016-10" db="EMBL/GenBank/DDBJ databases">
        <authorList>
            <person name="Varghese N."/>
            <person name="Submissions S."/>
        </authorList>
    </citation>
    <scope>NUCLEOTIDE SEQUENCE [LARGE SCALE GENOMIC DNA]</scope>
    <source>
        <strain evidence="12">S9</strain>
    </source>
</reference>
<evidence type="ECO:0000256" key="8">
    <source>
        <dbReference type="ARBA" id="ARBA00060592"/>
    </source>
</evidence>
<keyword evidence="6 9" id="KW-0573">Peptidoglycan synthesis</keyword>
<evidence type="ECO:0000256" key="4">
    <source>
        <dbReference type="ARBA" id="ARBA00022801"/>
    </source>
</evidence>
<keyword evidence="12" id="KW-1185">Reference proteome</keyword>
<dbReference type="GO" id="GO:0018104">
    <property type="term" value="P:peptidoglycan-protein cross-linking"/>
    <property type="evidence" value="ECO:0007669"/>
    <property type="project" value="TreeGrafter"/>
</dbReference>
<sequence>MIALFLSILSIVSPVWPLGDNPLPGDPYVIVNTSVNEMAYINEGEVKQTFKIATGKNGEETPEGEYNIIVKAINPYYRKLDIKGGDKENPLGTRWMGFDAADTDGRIYGMHGTNRPESIGYNITEGCIRLKNSDVEVLYDEIPLGTKILVTSTGESFDELGRKYGAIANNDN</sequence>
<feature type="active site" description="Nucleophile" evidence="9">
    <location>
        <position position="127"/>
    </location>
</feature>
<keyword evidence="3" id="KW-0808">Transferase</keyword>
<organism evidence="11 12">
    <name type="scientific">Salipaludibacillus aurantiacus</name>
    <dbReference type="NCBI Taxonomy" id="1601833"/>
    <lineage>
        <taxon>Bacteria</taxon>
        <taxon>Bacillati</taxon>
        <taxon>Bacillota</taxon>
        <taxon>Bacilli</taxon>
        <taxon>Bacillales</taxon>
        <taxon>Bacillaceae</taxon>
    </lineage>
</organism>
<protein>
    <submittedName>
        <fullName evidence="11">L,D-transpeptidase catalytic domain</fullName>
    </submittedName>
</protein>
<name>A0A1H9PJC5_9BACI</name>
<evidence type="ECO:0000256" key="1">
    <source>
        <dbReference type="ARBA" id="ARBA00004752"/>
    </source>
</evidence>
<dbReference type="Pfam" id="PF03734">
    <property type="entry name" value="YkuD"/>
    <property type="match status" value="1"/>
</dbReference>
<dbReference type="CDD" id="cd16913">
    <property type="entry name" value="YkuD_like"/>
    <property type="match status" value="1"/>
</dbReference>
<dbReference type="GO" id="GO:0008360">
    <property type="term" value="P:regulation of cell shape"/>
    <property type="evidence" value="ECO:0007669"/>
    <property type="project" value="UniProtKB-UniRule"/>
</dbReference>
<gene>
    <name evidence="11" type="ORF">SAMN05518684_101342</name>
</gene>
<dbReference type="STRING" id="1601833.SAMN05518684_101342"/>
<evidence type="ECO:0000256" key="6">
    <source>
        <dbReference type="ARBA" id="ARBA00022984"/>
    </source>
</evidence>
<dbReference type="EMBL" id="FOGT01000001">
    <property type="protein sequence ID" value="SER48237.1"/>
    <property type="molecule type" value="Genomic_DNA"/>
</dbReference>
<keyword evidence="4" id="KW-0378">Hydrolase</keyword>
<dbReference type="PANTHER" id="PTHR30582">
    <property type="entry name" value="L,D-TRANSPEPTIDASE"/>
    <property type="match status" value="1"/>
</dbReference>
<evidence type="ECO:0000256" key="9">
    <source>
        <dbReference type="PROSITE-ProRule" id="PRU01373"/>
    </source>
</evidence>
<feature type="domain" description="L,D-TPase catalytic" evidence="10">
    <location>
        <begin position="27"/>
        <end position="151"/>
    </location>
</feature>
<dbReference type="UniPathway" id="UPA00219"/>
<dbReference type="PROSITE" id="PS52029">
    <property type="entry name" value="LD_TPASE"/>
    <property type="match status" value="1"/>
</dbReference>
<evidence type="ECO:0000259" key="10">
    <source>
        <dbReference type="PROSITE" id="PS52029"/>
    </source>
</evidence>
<proteinExistence type="inferred from homology"/>
<keyword evidence="7 9" id="KW-0961">Cell wall biogenesis/degradation</keyword>
<dbReference type="OrthoDB" id="9787225at2"/>
<evidence type="ECO:0000256" key="5">
    <source>
        <dbReference type="ARBA" id="ARBA00022960"/>
    </source>
</evidence>
<comment type="similarity">
    <text evidence="2">Belongs to the YkuD family.</text>
</comment>
<dbReference type="InterPro" id="IPR038063">
    <property type="entry name" value="Transpep_catalytic_dom"/>
</dbReference>
<dbReference type="InterPro" id="IPR050979">
    <property type="entry name" value="LD-transpeptidase"/>
</dbReference>
<evidence type="ECO:0000256" key="3">
    <source>
        <dbReference type="ARBA" id="ARBA00022679"/>
    </source>
</evidence>
<comment type="pathway">
    <text evidence="1 9">Cell wall biogenesis; peptidoglycan biosynthesis.</text>
</comment>
<dbReference type="InterPro" id="IPR005490">
    <property type="entry name" value="LD_TPept_cat_dom"/>
</dbReference>
<evidence type="ECO:0000313" key="11">
    <source>
        <dbReference type="EMBL" id="SER48237.1"/>
    </source>
</evidence>
<comment type="pathway">
    <text evidence="8">Glycan biosynthesis.</text>
</comment>
<evidence type="ECO:0000256" key="7">
    <source>
        <dbReference type="ARBA" id="ARBA00023316"/>
    </source>
</evidence>
<dbReference type="Proteomes" id="UP000198571">
    <property type="component" value="Unassembled WGS sequence"/>
</dbReference>
<feature type="active site" description="Proton donor/acceptor" evidence="9">
    <location>
        <position position="111"/>
    </location>
</feature>
<dbReference type="GO" id="GO:0005576">
    <property type="term" value="C:extracellular region"/>
    <property type="evidence" value="ECO:0007669"/>
    <property type="project" value="TreeGrafter"/>
</dbReference>